<gene>
    <name evidence="1" type="ORF">PHYPSEUDO_015182</name>
</gene>
<dbReference type="EMBL" id="JAGDFM010000091">
    <property type="protein sequence ID" value="KAG7386872.1"/>
    <property type="molecule type" value="Genomic_DNA"/>
</dbReference>
<dbReference type="InterPro" id="IPR016639">
    <property type="entry name" value="GST_Omega/GSH"/>
</dbReference>
<comment type="caution">
    <text evidence="1">The sequence shown here is derived from an EMBL/GenBank/DDBJ whole genome shotgun (WGS) entry which is preliminary data.</text>
</comment>
<accession>A0A8T1VZD1</accession>
<proteinExistence type="predicted"/>
<dbReference type="GO" id="GO:0004364">
    <property type="term" value="F:glutathione transferase activity"/>
    <property type="evidence" value="ECO:0007669"/>
    <property type="project" value="InterPro"/>
</dbReference>
<reference evidence="1" key="1">
    <citation type="submission" date="2021-02" db="EMBL/GenBank/DDBJ databases">
        <authorList>
            <person name="Palmer J.M."/>
        </authorList>
    </citation>
    <scope>NUCLEOTIDE SEQUENCE</scope>
    <source>
        <strain evidence="1">SCRP734</strain>
    </source>
</reference>
<evidence type="ECO:0008006" key="3">
    <source>
        <dbReference type="Google" id="ProtNLM"/>
    </source>
</evidence>
<protein>
    <recommendedName>
        <fullName evidence="3">GST C-terminal domain-containing protein</fullName>
    </recommendedName>
</protein>
<dbReference type="AlphaFoldDB" id="A0A8T1VZD1"/>
<name>A0A8T1VZD1_9STRA</name>
<dbReference type="Proteomes" id="UP000694044">
    <property type="component" value="Unassembled WGS sequence"/>
</dbReference>
<dbReference type="PANTHER" id="PTHR32419:SF6">
    <property type="entry name" value="GLUTATHIONE S-TRANSFERASE OMEGA-LIKE 1-RELATED"/>
    <property type="match status" value="1"/>
</dbReference>
<organism evidence="1 2">
    <name type="scientific">Phytophthora pseudosyringae</name>
    <dbReference type="NCBI Taxonomy" id="221518"/>
    <lineage>
        <taxon>Eukaryota</taxon>
        <taxon>Sar</taxon>
        <taxon>Stramenopiles</taxon>
        <taxon>Oomycota</taxon>
        <taxon>Peronosporomycetes</taxon>
        <taxon>Peronosporales</taxon>
        <taxon>Peronosporaceae</taxon>
        <taxon>Phytophthora</taxon>
    </lineage>
</organism>
<dbReference type="PANTHER" id="PTHR32419">
    <property type="entry name" value="GLUTATHIONYL-HYDROQUINONE REDUCTASE"/>
    <property type="match status" value="1"/>
</dbReference>
<evidence type="ECO:0000313" key="1">
    <source>
        <dbReference type="EMBL" id="KAG7386872.1"/>
    </source>
</evidence>
<keyword evidence="2" id="KW-1185">Reference proteome</keyword>
<sequence>MAATQPTPYSSTIEPNADAEFPAEKGRYHLNVTYSFYQKTKPDDENGTHLGWVFVSPETTPSIKKVSPKPRKFSVPVLWDKKKQAVVSEESAGILHTLNSAFRENGLPAEISMSVIKSLFSKSSETAREELRIGFVDIAKLEALLCKQCYVVSNSVTEADIHLVNTLICFDVSQKKTNKQELAQFPNVVGASARGWFL</sequence>
<dbReference type="GO" id="GO:0005737">
    <property type="term" value="C:cytoplasm"/>
    <property type="evidence" value="ECO:0007669"/>
    <property type="project" value="TreeGrafter"/>
</dbReference>
<dbReference type="OrthoDB" id="2309723at2759"/>
<evidence type="ECO:0000313" key="2">
    <source>
        <dbReference type="Proteomes" id="UP000694044"/>
    </source>
</evidence>